<evidence type="ECO:0000313" key="2">
    <source>
        <dbReference type="Proteomes" id="UP001565447"/>
    </source>
</evidence>
<organism evidence="1 2">
    <name type="scientific">Streptomyces albogriseolus</name>
    <dbReference type="NCBI Taxonomy" id="1887"/>
    <lineage>
        <taxon>Bacteria</taxon>
        <taxon>Bacillati</taxon>
        <taxon>Actinomycetota</taxon>
        <taxon>Actinomycetes</taxon>
        <taxon>Kitasatosporales</taxon>
        <taxon>Streptomycetaceae</taxon>
        <taxon>Streptomyces</taxon>
        <taxon>Streptomyces albogriseolus group</taxon>
    </lineage>
</organism>
<dbReference type="Proteomes" id="UP001565447">
    <property type="component" value="Unassembled WGS sequence"/>
</dbReference>
<name>A0ACC6UR65_STRAO</name>
<accession>A0ACC6UR65</accession>
<keyword evidence="2" id="KW-1185">Reference proteome</keyword>
<comment type="caution">
    <text evidence="1">The sequence shown here is derived from an EMBL/GenBank/DDBJ whole genome shotgun (WGS) entry which is preliminary data.</text>
</comment>
<dbReference type="EMBL" id="JBGCBD010000002">
    <property type="protein sequence ID" value="MEY9813791.1"/>
    <property type="molecule type" value="Genomic_DNA"/>
</dbReference>
<gene>
    <name evidence="1" type="ORF">RKD21_004048</name>
</gene>
<protein>
    <submittedName>
        <fullName evidence="1">RHS repeat-associated protein</fullName>
    </submittedName>
</protein>
<evidence type="ECO:0000313" key="1">
    <source>
        <dbReference type="EMBL" id="MEY9813791.1"/>
    </source>
</evidence>
<sequence length="1527" mass="167393">MAGHRPTDWHVLDLDKDPTPGDPERVRQLARFLHDFADDVSEALRLVKGMAGEGTLAEWAGKSAKVFKEEFSGVPKNLRKLEKSYAMCGDALADYWPKLERAQALADKALAKAREAQADLTSAKSKLASAESWVGRATKEADKYKDDPTGSKSDADKPDEAKVRAATRDVQSAKSAHTKAQSDVTSAQSALDAAKKMAADARKMREEAARDAKSKIDEASDAGIQNRSWWEEVGDWFTDNWDTIVAACKIVVAVVGIVALIIGGPILGAIVLIAALVVLADTLYKYSKGQASLWDVGLAALDCIPGMKGLTTLGGLAKGLKGGMAAMKGIKGGLKGMALSLRGLGKNARTALADGAKGAYDRLRSKVKGCGDPVDAATGHMFLATCDVALPAALPLGFTRRVSSGYRSGWWFGPSWASTVDQRLEIDHQGVVFVTEDGMLIAYPHPEGVGMPVHAETGVHGLLTRLTGGGYRFDDPVTGHSRTFAPPRDGVCLLTRVTDRNGNTIEFSYGDDGAPLAISHCGGYHLKMTTEDGRVTSLSLAGAAEDGSDLTLRRYGYTDGNLTSVAGPDGVSLQFTYDERLRVTSWHDSTASRYSYTYDDRDRCVTQGGSDGHVANTFVYDVTDPKWPGCRLTEVTASDGATSRYVIAHDCLVVAEIDPLGGTVRTEYDERRHLVSATDQLGRTTHLVNNAWGQPVEVRRPDGDTVRVTYNDLNLATSVELPGGATWRYTYDGRGNRTAVIDPAGVTERTLYTVEGHPAAISDALGNTVAIACDRAGLPVQITDPLGATTTWERDAFGRTTSLTDALGSTTCFAWTSEGRLVRRTAPDGTVETWSYDGEGNCTSHTSPAGAVTSYEYGPFDVLTARIDPDGSRYEYTHDAELRLTRVTDPLGRTWHYVYDTAGRLVSETDFDGRTLHYRLDAAGRLAVKENALGQMIRFEYDVLDQVVRKDADGSVTTYGYTADGRLAHATGPQATLSRTFDQAGNLTAETVAGRTLHQRYDALGRRTSRTTPAGTVSTYVYDAAHNPVETALAGRALNSEYDRVGREVGRRVGDSVTVRNSYDEVGRLVRQATMRADGETVQQRAYTYRADGYLLRVDDRLNGTRHFDLDLKGRVTGVTARDWTESYAYDGAGNQTRAEWPPSHPGYEATGDRAYEGNRIVRAGRMRYAYDAQGRITLRQRTRLSRKPDTWRYSWDAEDRLTAVVTPDGTEWRYLYDPLGRRIAKQRLSPDRSTVVDQTDFTWDGGVLCEQSSRTGESPQRTVLTWEHDGWRPMAQHERLTSVGAAPDGIPQEDIDSRFFAIVTDLVGTPTELLDEEGALAWRTRSTLWGKTAWTADSPAYTPLRFSGQYYDPETELHYNFCRYYDPESARYLSPDPLGLLPAPNPSTYVHNPLTWTDPFGLAPTCRELGLREDAQLALTKLENIKKDPVGSINSQPNHNHYSAARREANGEVVARKPDGTPYDHISDLKQARNGLDSIRKILEREIQSPPEGLTERGLEVLIKKRKETIEELDRLNGFLASIGHR</sequence>
<reference evidence="1" key="1">
    <citation type="submission" date="2024-07" db="EMBL/GenBank/DDBJ databases">
        <title>Genome sequencing of plant associated microbes to promote plant fitness in Sorghum bicolor and Oryza sativa.</title>
        <authorList>
            <person name="Coleman-Derr D."/>
        </authorList>
    </citation>
    <scope>NUCLEOTIDE SEQUENCE</scope>
    <source>
        <strain evidence="1">SAI-173</strain>
    </source>
</reference>
<proteinExistence type="predicted"/>